<dbReference type="GO" id="GO:0009166">
    <property type="term" value="P:nucleotide catabolic process"/>
    <property type="evidence" value="ECO:0007669"/>
    <property type="project" value="InterPro"/>
</dbReference>
<keyword evidence="4" id="KW-1185">Reference proteome</keyword>
<feature type="binding site" evidence="2">
    <location>
        <begin position="132"/>
        <end position="135"/>
    </location>
    <ligand>
        <name>phosphate</name>
        <dbReference type="ChEBI" id="CHEBI:43474"/>
    </ligand>
</feature>
<dbReference type="CDD" id="cd17763">
    <property type="entry name" value="UP_hUPP-like"/>
    <property type="match status" value="1"/>
</dbReference>
<dbReference type="WBParaSite" id="sdigi.contig341.g7581.t1">
    <property type="protein sequence ID" value="sdigi.contig341.g7581.t1"/>
    <property type="gene ID" value="sdigi.contig341.g7581"/>
</dbReference>
<proteinExistence type="inferred from homology"/>
<dbReference type="GO" id="GO:0004850">
    <property type="term" value="F:uridine phosphorylase activity"/>
    <property type="evidence" value="ECO:0007669"/>
    <property type="project" value="InterPro"/>
</dbReference>
<dbReference type="SUPFAM" id="SSF53167">
    <property type="entry name" value="Purine and uridine phosphorylases"/>
    <property type="match status" value="1"/>
</dbReference>
<dbReference type="Gene3D" id="3.40.50.1580">
    <property type="entry name" value="Nucleoside phosphorylase domain"/>
    <property type="match status" value="1"/>
</dbReference>
<dbReference type="Proteomes" id="UP000887581">
    <property type="component" value="Unplaced"/>
</dbReference>
<evidence type="ECO:0000313" key="4">
    <source>
        <dbReference type="Proteomes" id="UP000887581"/>
    </source>
</evidence>
<dbReference type="Pfam" id="PF01048">
    <property type="entry name" value="PNP_UDP_1"/>
    <property type="match status" value="1"/>
</dbReference>
<sequence length="304" mass="33847">MKTGAEKGYTLTAVESGPVDPKYYLANAVNRLGKLPVAYCILSKDADAIWTRVFVCMGGSMTRLKNYAEMFAKEMNLRISDNLSKTDRYVMYKTGQVLWVNHGIGSPSLSIAAVEVIKLLHYAKAKNVTAMRLGTSGGIGTPPGTLVVSNGALNGELLDKYVQYTLGRKISRPAVFDKNICEQLYELAIQLKLPVEIGKTLSTDDFYEGQARVDGAFCEYTEEQKFAFLNRLHSLGIRNIEMEALCFAALFNRSNIKAAVVCVTLLNRLNGDQIKLTHDDFNEFETRIFKLVGAYIKQQLNNKN</sequence>
<dbReference type="InterPro" id="IPR000845">
    <property type="entry name" value="Nucleoside_phosphorylase_d"/>
</dbReference>
<dbReference type="GO" id="GO:0005829">
    <property type="term" value="C:cytosol"/>
    <property type="evidence" value="ECO:0007669"/>
    <property type="project" value="TreeGrafter"/>
</dbReference>
<dbReference type="InterPro" id="IPR035994">
    <property type="entry name" value="Nucleoside_phosphorylase_sf"/>
</dbReference>
<evidence type="ECO:0000256" key="2">
    <source>
        <dbReference type="PIRSR" id="PIRSR610059-50"/>
    </source>
</evidence>
<feature type="binding site" evidence="2">
    <location>
        <position position="210"/>
    </location>
    <ligand>
        <name>substrate</name>
    </ligand>
</feature>
<dbReference type="AlphaFoldDB" id="A0A915PQS2"/>
<evidence type="ECO:0000259" key="3">
    <source>
        <dbReference type="Pfam" id="PF01048"/>
    </source>
</evidence>
<feature type="binding site" evidence="2">
    <location>
        <position position="88"/>
    </location>
    <ligand>
        <name>phosphate</name>
        <dbReference type="ChEBI" id="CHEBI:43474"/>
    </ligand>
</feature>
<dbReference type="PANTHER" id="PTHR43691">
    <property type="entry name" value="URIDINE PHOSPHORYLASE"/>
    <property type="match status" value="1"/>
</dbReference>
<dbReference type="PANTHER" id="PTHR43691:SF11">
    <property type="entry name" value="FI09636P-RELATED"/>
    <property type="match status" value="1"/>
</dbReference>
<dbReference type="NCBIfam" id="TIGR01719">
    <property type="entry name" value="euk_UDPppase"/>
    <property type="match status" value="1"/>
</dbReference>
<name>A0A915PQS2_9BILA</name>
<evidence type="ECO:0000313" key="5">
    <source>
        <dbReference type="WBParaSite" id="sdigi.contig341.g7581.t1"/>
    </source>
</evidence>
<evidence type="ECO:0000256" key="1">
    <source>
        <dbReference type="ARBA" id="ARBA00010456"/>
    </source>
</evidence>
<feature type="domain" description="Nucleoside phosphorylase" evidence="3">
    <location>
        <begin position="55"/>
        <end position="293"/>
    </location>
</feature>
<organism evidence="4 5">
    <name type="scientific">Setaria digitata</name>
    <dbReference type="NCBI Taxonomy" id="48799"/>
    <lineage>
        <taxon>Eukaryota</taxon>
        <taxon>Metazoa</taxon>
        <taxon>Ecdysozoa</taxon>
        <taxon>Nematoda</taxon>
        <taxon>Chromadorea</taxon>
        <taxon>Rhabditida</taxon>
        <taxon>Spirurina</taxon>
        <taxon>Spiruromorpha</taxon>
        <taxon>Filarioidea</taxon>
        <taxon>Setariidae</taxon>
        <taxon>Setaria</taxon>
    </lineage>
</organism>
<accession>A0A915PQS2</accession>
<protein>
    <submittedName>
        <fullName evidence="5">Nucleoside phosphorylase domain-containing protein</fullName>
    </submittedName>
</protein>
<dbReference type="InterPro" id="IPR010059">
    <property type="entry name" value="Uridine_phosphorylase_euk"/>
</dbReference>
<feature type="binding site" evidence="2">
    <location>
        <position position="212"/>
    </location>
    <ligand>
        <name>substrate</name>
    </ligand>
</feature>
<reference evidence="5" key="1">
    <citation type="submission" date="2022-11" db="UniProtKB">
        <authorList>
            <consortium name="WormBaseParasite"/>
        </authorList>
    </citation>
    <scope>IDENTIFICATION</scope>
</reference>
<dbReference type="GO" id="GO:0006218">
    <property type="term" value="P:uridine catabolic process"/>
    <property type="evidence" value="ECO:0007669"/>
    <property type="project" value="TreeGrafter"/>
</dbReference>
<comment type="similarity">
    <text evidence="1">Belongs to the PNP/UDP phosphorylase family.</text>
</comment>